<dbReference type="RefSeq" id="WP_183376259.1">
    <property type="nucleotide sequence ID" value="NZ_CBCSFZ010000023.1"/>
</dbReference>
<feature type="binding site" evidence="10">
    <location>
        <position position="119"/>
    </location>
    <ligand>
        <name>Na(+)</name>
        <dbReference type="ChEBI" id="CHEBI:29101"/>
        <note>structural</note>
    </ligand>
</feature>
<dbReference type="GO" id="GO:0046872">
    <property type="term" value="F:metal ion binding"/>
    <property type="evidence" value="ECO:0007669"/>
    <property type="project" value="UniProtKB-KW"/>
</dbReference>
<sequence length="171" mass="17503">MTERSSRRSDLMHTAEFHAVTSADLADDRPAEAPEPGAGLTALLVGVGGALGAAMRWSLELLYPFSVTPTLAEIPVATLSANVIGCLVAGLIAGVLDARPDTPGWVRPLTVVGFCGGFTSLSTFIIGVGSIIGGHAALVALEYAFLTVGLVVLSVVFGFVVGRAGAKRRVA</sequence>
<evidence type="ECO:0000256" key="7">
    <source>
        <dbReference type="ARBA" id="ARBA00035120"/>
    </source>
</evidence>
<feature type="transmembrane region" description="Helical" evidence="10">
    <location>
        <begin position="144"/>
        <end position="166"/>
    </location>
</feature>
<evidence type="ECO:0000256" key="10">
    <source>
        <dbReference type="HAMAP-Rule" id="MF_00454"/>
    </source>
</evidence>
<evidence type="ECO:0000256" key="6">
    <source>
        <dbReference type="ARBA" id="ARBA00023303"/>
    </source>
</evidence>
<keyword evidence="10" id="KW-0479">Metal-binding</keyword>
<dbReference type="GO" id="GO:0062054">
    <property type="term" value="F:fluoride channel activity"/>
    <property type="evidence" value="ECO:0007669"/>
    <property type="project" value="UniProtKB-UniRule"/>
</dbReference>
<keyword evidence="10" id="KW-0915">Sodium</keyword>
<keyword evidence="10" id="KW-0406">Ion transport</keyword>
<name>A0A839QSG9_9MICO</name>
<evidence type="ECO:0000256" key="8">
    <source>
        <dbReference type="ARBA" id="ARBA00035585"/>
    </source>
</evidence>
<comment type="catalytic activity">
    <reaction evidence="8">
        <text>fluoride(in) = fluoride(out)</text>
        <dbReference type="Rhea" id="RHEA:76159"/>
        <dbReference type="ChEBI" id="CHEBI:17051"/>
    </reaction>
    <physiologicalReaction direction="left-to-right" evidence="8">
        <dbReference type="Rhea" id="RHEA:76160"/>
    </physiologicalReaction>
</comment>
<keyword evidence="12" id="KW-1185">Reference proteome</keyword>
<evidence type="ECO:0000256" key="9">
    <source>
        <dbReference type="ARBA" id="ARBA00049940"/>
    </source>
</evidence>
<comment type="activity regulation">
    <text evidence="10">Na(+) is not transported, but it plays an essential structural role and its presence is essential for fluoride channel function.</text>
</comment>
<organism evidence="11 12">
    <name type="scientific">Helcobacillus massiliensis</name>
    <dbReference type="NCBI Taxonomy" id="521392"/>
    <lineage>
        <taxon>Bacteria</taxon>
        <taxon>Bacillati</taxon>
        <taxon>Actinomycetota</taxon>
        <taxon>Actinomycetes</taxon>
        <taxon>Micrococcales</taxon>
        <taxon>Dermabacteraceae</taxon>
        <taxon>Helcobacillus</taxon>
    </lineage>
</organism>
<evidence type="ECO:0000313" key="12">
    <source>
        <dbReference type="Proteomes" id="UP000568050"/>
    </source>
</evidence>
<dbReference type="InterPro" id="IPR003691">
    <property type="entry name" value="FluC"/>
</dbReference>
<dbReference type="PANTHER" id="PTHR28259">
    <property type="entry name" value="FLUORIDE EXPORT PROTEIN 1-RELATED"/>
    <property type="match status" value="1"/>
</dbReference>
<accession>A0A839QSG9</accession>
<dbReference type="EMBL" id="JACHWP010000003">
    <property type="protein sequence ID" value="MBB3023254.1"/>
    <property type="molecule type" value="Genomic_DNA"/>
</dbReference>
<dbReference type="Proteomes" id="UP000568050">
    <property type="component" value="Unassembled WGS sequence"/>
</dbReference>
<evidence type="ECO:0000313" key="11">
    <source>
        <dbReference type="EMBL" id="MBB3023254.1"/>
    </source>
</evidence>
<evidence type="ECO:0000256" key="2">
    <source>
        <dbReference type="ARBA" id="ARBA00022475"/>
    </source>
</evidence>
<reference evidence="11 12" key="1">
    <citation type="submission" date="2020-08" db="EMBL/GenBank/DDBJ databases">
        <title>Sequencing the genomes of 1000 actinobacteria strains.</title>
        <authorList>
            <person name="Klenk H.-P."/>
        </authorList>
    </citation>
    <scope>NUCLEOTIDE SEQUENCE [LARGE SCALE GENOMIC DNA]</scope>
    <source>
        <strain evidence="11 12">DSM 23040</strain>
    </source>
</reference>
<dbReference type="GO" id="GO:0140114">
    <property type="term" value="P:cellular detoxification of fluoride"/>
    <property type="evidence" value="ECO:0007669"/>
    <property type="project" value="UniProtKB-UniRule"/>
</dbReference>
<keyword evidence="6 10" id="KW-0407">Ion channel</keyword>
<comment type="similarity">
    <text evidence="7 10">Belongs to the fluoride channel Fluc/FEX (TC 1.A.43) family.</text>
</comment>
<gene>
    <name evidence="10" type="primary">fluC</name>
    <name evidence="10" type="synonym">crcB</name>
    <name evidence="11" type="ORF">FHX50_001539</name>
</gene>
<evidence type="ECO:0000256" key="4">
    <source>
        <dbReference type="ARBA" id="ARBA00022989"/>
    </source>
</evidence>
<comment type="subcellular location">
    <subcellularLocation>
        <location evidence="1 10">Cell membrane</location>
        <topology evidence="1 10">Multi-pass membrane protein</topology>
    </subcellularLocation>
</comment>
<dbReference type="HAMAP" id="MF_00454">
    <property type="entry name" value="FluC"/>
    <property type="match status" value="1"/>
</dbReference>
<proteinExistence type="inferred from homology"/>
<keyword evidence="4 10" id="KW-1133">Transmembrane helix</keyword>
<keyword evidence="3 10" id="KW-0812">Transmembrane</keyword>
<feature type="transmembrane region" description="Helical" evidence="10">
    <location>
        <begin position="108"/>
        <end position="132"/>
    </location>
</feature>
<feature type="binding site" evidence="10">
    <location>
        <position position="116"/>
    </location>
    <ligand>
        <name>Na(+)</name>
        <dbReference type="ChEBI" id="CHEBI:29101"/>
        <note>structural</note>
    </ligand>
</feature>
<keyword evidence="2 10" id="KW-1003">Cell membrane</keyword>
<keyword evidence="5 10" id="KW-0472">Membrane</keyword>
<feature type="transmembrane region" description="Helical" evidence="10">
    <location>
        <begin position="79"/>
        <end position="96"/>
    </location>
</feature>
<evidence type="ECO:0000256" key="3">
    <source>
        <dbReference type="ARBA" id="ARBA00022692"/>
    </source>
</evidence>
<comment type="caution">
    <text evidence="11">The sequence shown here is derived from an EMBL/GenBank/DDBJ whole genome shotgun (WGS) entry which is preliminary data.</text>
</comment>
<protein>
    <recommendedName>
        <fullName evidence="10">Fluoride-specific ion channel FluC</fullName>
    </recommendedName>
</protein>
<dbReference type="AlphaFoldDB" id="A0A839QSG9"/>
<keyword evidence="10" id="KW-0813">Transport</keyword>
<comment type="function">
    <text evidence="9 10">Fluoride-specific ion channel. Important for reducing fluoride concentration in the cell, thus reducing its toxicity.</text>
</comment>
<evidence type="ECO:0000256" key="5">
    <source>
        <dbReference type="ARBA" id="ARBA00023136"/>
    </source>
</evidence>
<dbReference type="GO" id="GO:0005886">
    <property type="term" value="C:plasma membrane"/>
    <property type="evidence" value="ECO:0007669"/>
    <property type="project" value="UniProtKB-SubCell"/>
</dbReference>
<dbReference type="Pfam" id="PF02537">
    <property type="entry name" value="CRCB"/>
    <property type="match status" value="1"/>
</dbReference>
<evidence type="ECO:0000256" key="1">
    <source>
        <dbReference type="ARBA" id="ARBA00004651"/>
    </source>
</evidence>
<feature type="transmembrane region" description="Helical" evidence="10">
    <location>
        <begin position="38"/>
        <end position="59"/>
    </location>
</feature>
<dbReference type="PANTHER" id="PTHR28259:SF1">
    <property type="entry name" value="FLUORIDE EXPORT PROTEIN 1-RELATED"/>
    <property type="match status" value="1"/>
</dbReference>